<protein>
    <submittedName>
        <fullName evidence="2">Zinc finger CCCH-type containing 18</fullName>
    </submittedName>
</protein>
<feature type="compositionally biased region" description="Basic and acidic residues" evidence="1">
    <location>
        <begin position="224"/>
        <end position="245"/>
    </location>
</feature>
<feature type="region of interest" description="Disordered" evidence="1">
    <location>
        <begin position="168"/>
        <end position="504"/>
    </location>
</feature>
<dbReference type="Proteomes" id="UP000008672">
    <property type="component" value="Unassembled WGS sequence"/>
</dbReference>
<dbReference type="EMBL" id="AFYH01193572">
    <property type="status" value="NOT_ANNOTATED_CDS"/>
    <property type="molecule type" value="Genomic_DNA"/>
</dbReference>
<dbReference type="Bgee" id="ENSLACG00000008007">
    <property type="expression patterns" value="Expressed in post-anal tail muscle and 6 other cell types or tissues"/>
</dbReference>
<proteinExistence type="predicted"/>
<feature type="compositionally biased region" description="Basic residues" evidence="1">
    <location>
        <begin position="190"/>
        <end position="200"/>
    </location>
</feature>
<dbReference type="EMBL" id="AFYH01193574">
    <property type="status" value="NOT_ANNOTATED_CDS"/>
    <property type="molecule type" value="Genomic_DNA"/>
</dbReference>
<dbReference type="InParanoid" id="H3AHF0"/>
<dbReference type="EMBL" id="AFYH01193571">
    <property type="status" value="NOT_ANNOTATED_CDS"/>
    <property type="molecule type" value="Genomic_DNA"/>
</dbReference>
<gene>
    <name evidence="2" type="primary">ZC3H18</name>
</gene>
<dbReference type="EMBL" id="AFYH01193575">
    <property type="status" value="NOT_ANNOTATED_CDS"/>
    <property type="molecule type" value="Genomic_DNA"/>
</dbReference>
<feature type="compositionally biased region" description="Low complexity" evidence="1">
    <location>
        <begin position="640"/>
        <end position="655"/>
    </location>
</feature>
<organism evidence="2 3">
    <name type="scientific">Latimeria chalumnae</name>
    <name type="common">Coelacanth</name>
    <dbReference type="NCBI Taxonomy" id="7897"/>
    <lineage>
        <taxon>Eukaryota</taxon>
        <taxon>Metazoa</taxon>
        <taxon>Chordata</taxon>
        <taxon>Craniata</taxon>
        <taxon>Vertebrata</taxon>
        <taxon>Euteleostomi</taxon>
        <taxon>Coelacanthiformes</taxon>
        <taxon>Coelacanthidae</taxon>
        <taxon>Latimeria</taxon>
    </lineage>
</organism>
<evidence type="ECO:0000313" key="2">
    <source>
        <dbReference type="Ensembl" id="ENSLACP00000009071.1"/>
    </source>
</evidence>
<dbReference type="EMBL" id="AFYH01193576">
    <property type="status" value="NOT_ANNOTATED_CDS"/>
    <property type="molecule type" value="Genomic_DNA"/>
</dbReference>
<feature type="region of interest" description="Disordered" evidence="1">
    <location>
        <begin position="512"/>
        <end position="531"/>
    </location>
</feature>
<name>H3AHF0_LATCH</name>
<dbReference type="AlphaFoldDB" id="H3AHF0"/>
<keyword evidence="3" id="KW-1185">Reference proteome</keyword>
<dbReference type="GO" id="GO:0071011">
    <property type="term" value="C:precatalytic spliceosome"/>
    <property type="evidence" value="ECO:0007669"/>
    <property type="project" value="TreeGrafter"/>
</dbReference>
<feature type="compositionally biased region" description="Low complexity" evidence="1">
    <location>
        <begin position="270"/>
        <end position="331"/>
    </location>
</feature>
<dbReference type="EMBL" id="AFYH01193569">
    <property type="status" value="NOT_ANNOTATED_CDS"/>
    <property type="molecule type" value="Genomic_DNA"/>
</dbReference>
<accession>H3AHF0</accession>
<feature type="compositionally biased region" description="Polar residues" evidence="1">
    <location>
        <begin position="620"/>
        <end position="631"/>
    </location>
</feature>
<dbReference type="PANTHER" id="PTHR46582:SF1">
    <property type="entry name" value="ZINC FINGER CCCH DOMAIN-CONTAINING PROTEIN 18"/>
    <property type="match status" value="1"/>
</dbReference>
<feature type="region of interest" description="Disordered" evidence="1">
    <location>
        <begin position="549"/>
        <end position="658"/>
    </location>
</feature>
<feature type="compositionally biased region" description="Low complexity" evidence="1">
    <location>
        <begin position="408"/>
        <end position="449"/>
    </location>
</feature>
<dbReference type="eggNOG" id="ENOG502R7WP">
    <property type="taxonomic scope" value="Eukaryota"/>
</dbReference>
<reference evidence="2" key="2">
    <citation type="submission" date="2025-08" db="UniProtKB">
        <authorList>
            <consortium name="Ensembl"/>
        </authorList>
    </citation>
    <scope>IDENTIFICATION</scope>
</reference>
<dbReference type="Ensembl" id="ENSLACT00000009140.1">
    <property type="protein sequence ID" value="ENSLACP00000009071.1"/>
    <property type="gene ID" value="ENSLACG00000008007.1"/>
</dbReference>
<feature type="compositionally biased region" description="Basic and acidic residues" evidence="1">
    <location>
        <begin position="488"/>
        <end position="504"/>
    </location>
</feature>
<dbReference type="EMBL" id="AFYH01193573">
    <property type="status" value="NOT_ANNOTATED_CDS"/>
    <property type="molecule type" value="Genomic_DNA"/>
</dbReference>
<dbReference type="GeneTree" id="ENSGT00730000111190"/>
<dbReference type="EMBL" id="AFYH01193570">
    <property type="status" value="NOT_ANNOTATED_CDS"/>
    <property type="molecule type" value="Genomic_DNA"/>
</dbReference>
<feature type="compositionally biased region" description="Basic and acidic residues" evidence="1">
    <location>
        <begin position="581"/>
        <end position="590"/>
    </location>
</feature>
<feature type="region of interest" description="Disordered" evidence="1">
    <location>
        <begin position="1"/>
        <end position="21"/>
    </location>
</feature>
<reference evidence="2" key="3">
    <citation type="submission" date="2025-09" db="UniProtKB">
        <authorList>
            <consortium name="Ensembl"/>
        </authorList>
    </citation>
    <scope>IDENTIFICATION</scope>
</reference>
<feature type="compositionally biased region" description="Low complexity" evidence="1">
    <location>
        <begin position="457"/>
        <end position="472"/>
    </location>
</feature>
<reference evidence="3" key="1">
    <citation type="submission" date="2011-08" db="EMBL/GenBank/DDBJ databases">
        <title>The draft genome of Latimeria chalumnae.</title>
        <authorList>
            <person name="Di Palma F."/>
            <person name="Alfoldi J."/>
            <person name="Johnson J."/>
            <person name="Berlin A."/>
            <person name="Gnerre S."/>
            <person name="Jaffe D."/>
            <person name="MacCallum I."/>
            <person name="Young S."/>
            <person name="Walker B.J."/>
            <person name="Lander E."/>
            <person name="Lindblad-Toh K."/>
        </authorList>
    </citation>
    <scope>NUCLEOTIDE SEQUENCE [LARGE SCALE GENOMIC DNA]</scope>
    <source>
        <strain evidence="3">Wild caught</strain>
    </source>
</reference>
<dbReference type="GO" id="GO:0003723">
    <property type="term" value="F:RNA binding"/>
    <property type="evidence" value="ECO:0007669"/>
    <property type="project" value="TreeGrafter"/>
</dbReference>
<dbReference type="HOGENOM" id="CLU_012901_0_0_1"/>
<sequence>GAPVVDEILPPLPVEPPTESAWERGLRHAKEVLKKATIRKEQEPDFEEKRFTVTIGEEEREFDKENDYYREWNYRITREVRDPVLDPYADPYYDYEMERYWRGGQYENFRVQYTETEPYHYRENKLKRHLNTVHPNFVDKPLSFWKEKEANVKRMRLDTPSNLVADLSHQKKKVVPPKITSFDHYSLRGRQAKKKKKSRNRPGGPEMTSPQISLPFSFRVPAEQPKKETTNPQVKRADEWKDPWRRSKSPKKKLGLSGSPSRGRRRRRTSASASSASNSSRSSSRSSSYTGSGSSRSRSRSSSYSSYTSHSSRHTSFSGSRSRSRSFSTSPSPSPTPSPQRAAAKPKGDPVVTSGKGEKSVKKPTTPPPPGQSAKSAKPGPEGAKPVEVREGRRKERQTRTPPRRRTVSGSVSGSASSYSGSSSRSRSLSVSSVSSVSSASSSSSSIRSADSEDMYADLASPVSSASSHSPTPAQPKKEKGINSSKDTQVEERKRKREREDKVQKIIKEITQLKCPQLRPNRPPEREMYPTPYQCGFWLKKKVAFSMYNTQSEKGSRKRYEPSDKERQSSPPAKRAAVSPDRGKGRERKPALRPPSPKLDRQRGQNQRQSPAQAERKRPQSPQSKGSSKVTSVPGKVTDTAPPAASTKSSKSSTLSRREELLKQLKAVEDAIARKRAKIPGKV</sequence>
<dbReference type="EMBL" id="AFYH01193567">
    <property type="status" value="NOT_ANNOTATED_CDS"/>
    <property type="molecule type" value="Genomic_DNA"/>
</dbReference>
<dbReference type="FunCoup" id="H3AHF0">
    <property type="interactions" value="2355"/>
</dbReference>
<dbReference type="PANTHER" id="PTHR46582">
    <property type="entry name" value="ZINC FINGER CCCH DOMAIN-CONTAINING PROTEIN 18"/>
    <property type="match status" value="1"/>
</dbReference>
<feature type="compositionally biased region" description="Basic and acidic residues" evidence="1">
    <location>
        <begin position="385"/>
        <end position="394"/>
    </location>
</feature>
<dbReference type="EMBL" id="AFYH01193568">
    <property type="status" value="NOT_ANNOTATED_CDS"/>
    <property type="molecule type" value="Genomic_DNA"/>
</dbReference>
<evidence type="ECO:0000313" key="3">
    <source>
        <dbReference type="Proteomes" id="UP000008672"/>
    </source>
</evidence>
<dbReference type="OMA" id="GECPELK"/>
<evidence type="ECO:0000256" key="1">
    <source>
        <dbReference type="SAM" id="MobiDB-lite"/>
    </source>
</evidence>
<dbReference type="InterPro" id="IPR052647">
    <property type="entry name" value="Zinc_finger_CCCH-type"/>
</dbReference>
<dbReference type="STRING" id="7897.ENSLACP00000009071"/>
<feature type="compositionally biased region" description="Basic and acidic residues" evidence="1">
    <location>
        <begin position="554"/>
        <end position="568"/>
    </location>
</feature>